<evidence type="ECO:0000256" key="1">
    <source>
        <dbReference type="SAM" id="MobiDB-lite"/>
    </source>
</evidence>
<evidence type="ECO:0000313" key="2">
    <source>
        <dbReference type="EMBL" id="JAE32054.1"/>
    </source>
</evidence>
<feature type="compositionally biased region" description="Basic residues" evidence="1">
    <location>
        <begin position="1"/>
        <end position="10"/>
    </location>
</feature>
<dbReference type="EMBL" id="GBRH01165842">
    <property type="protein sequence ID" value="JAE32054.1"/>
    <property type="molecule type" value="Transcribed_RNA"/>
</dbReference>
<accession>A0A0A9H8C6</accession>
<name>A0A0A9H8C6_ARUDO</name>
<reference evidence="2" key="2">
    <citation type="journal article" date="2015" name="Data Brief">
        <title>Shoot transcriptome of the giant reed, Arundo donax.</title>
        <authorList>
            <person name="Barrero R.A."/>
            <person name="Guerrero F.D."/>
            <person name="Moolhuijzen P."/>
            <person name="Goolsby J.A."/>
            <person name="Tidwell J."/>
            <person name="Bellgard S.E."/>
            <person name="Bellgard M.I."/>
        </authorList>
    </citation>
    <scope>NUCLEOTIDE SEQUENCE</scope>
    <source>
        <tissue evidence="2">Shoot tissue taken approximately 20 cm above the soil surface</tissue>
    </source>
</reference>
<dbReference type="AlphaFoldDB" id="A0A0A9H8C6"/>
<organism evidence="2">
    <name type="scientific">Arundo donax</name>
    <name type="common">Giant reed</name>
    <name type="synonym">Donax arundinaceus</name>
    <dbReference type="NCBI Taxonomy" id="35708"/>
    <lineage>
        <taxon>Eukaryota</taxon>
        <taxon>Viridiplantae</taxon>
        <taxon>Streptophyta</taxon>
        <taxon>Embryophyta</taxon>
        <taxon>Tracheophyta</taxon>
        <taxon>Spermatophyta</taxon>
        <taxon>Magnoliopsida</taxon>
        <taxon>Liliopsida</taxon>
        <taxon>Poales</taxon>
        <taxon>Poaceae</taxon>
        <taxon>PACMAD clade</taxon>
        <taxon>Arundinoideae</taxon>
        <taxon>Arundineae</taxon>
        <taxon>Arundo</taxon>
    </lineage>
</organism>
<reference evidence="2" key="1">
    <citation type="submission" date="2014-09" db="EMBL/GenBank/DDBJ databases">
        <authorList>
            <person name="Magalhaes I.L.F."/>
            <person name="Oliveira U."/>
            <person name="Santos F.R."/>
            <person name="Vidigal T.H.D.A."/>
            <person name="Brescovit A.D."/>
            <person name="Santos A.J."/>
        </authorList>
    </citation>
    <scope>NUCLEOTIDE SEQUENCE</scope>
    <source>
        <tissue evidence="2">Shoot tissue taken approximately 20 cm above the soil surface</tissue>
    </source>
</reference>
<sequence length="80" mass="8550">MRRAVGRRQGRLTTQGRAGGVGDRVVESGQFGEDGELISSPMGQESGPSLHFRLGIGWICAFQFWDGAKQAGLEIISNSA</sequence>
<protein>
    <submittedName>
        <fullName evidence="2">ASK2</fullName>
    </submittedName>
</protein>
<feature type="region of interest" description="Disordered" evidence="1">
    <location>
        <begin position="1"/>
        <end position="25"/>
    </location>
</feature>
<proteinExistence type="predicted"/>